<sequence>MNSKKGNKRKRIIVGTIIFFMLFGAYNLIWHQITYSKYDKFSKDMEPVFKGMLAQVYYSTSYHCREDGYQYSVKYPDYLFYTGNLAISNDDDTCSIIIWPSFFGNTKYGVMIQDEQDGYQIMVDENMEPIDKYFAPIIDKHKEVVKPLFDKANERWDTL</sequence>
<reference evidence="2 4" key="1">
    <citation type="submission" date="2016-10" db="EMBL/GenBank/DDBJ databases">
        <title>Complete Genome Sequence of Acetogen Clostridium formicoaceticum ATCC 27076.</title>
        <authorList>
            <person name="Bao T."/>
            <person name="Cheng C."/>
            <person name="Zhao J."/>
            <person name="Yang S.-T."/>
            <person name="Wang J."/>
            <person name="Wang M."/>
        </authorList>
    </citation>
    <scope>NUCLEOTIDE SEQUENCE [LARGE SCALE GENOMIC DNA]</scope>
    <source>
        <strain evidence="2 4">ATCC 27076</strain>
    </source>
</reference>
<keyword evidence="4" id="KW-1185">Reference proteome</keyword>
<dbReference type="RefSeq" id="WP_070971337.1">
    <property type="nucleotide sequence ID" value="NZ_CP017603.1"/>
</dbReference>
<accession>A0AAC9WGU1</accession>
<keyword evidence="1" id="KW-0472">Membrane</keyword>
<evidence type="ECO:0000313" key="3">
    <source>
        <dbReference type="EMBL" id="ARE88169.1"/>
    </source>
</evidence>
<feature type="transmembrane region" description="Helical" evidence="1">
    <location>
        <begin position="12"/>
        <end position="30"/>
    </location>
</feature>
<evidence type="ECO:0000313" key="5">
    <source>
        <dbReference type="Proteomes" id="UP000192478"/>
    </source>
</evidence>
<dbReference type="KEGG" id="cfm:BJL90_18045"/>
<evidence type="ECO:0000313" key="4">
    <source>
        <dbReference type="Proteomes" id="UP000177894"/>
    </source>
</evidence>
<dbReference type="Proteomes" id="UP000192478">
    <property type="component" value="Chromosome"/>
</dbReference>
<organism evidence="3 5">
    <name type="scientific">Clostridium formicaceticum</name>
    <dbReference type="NCBI Taxonomy" id="1497"/>
    <lineage>
        <taxon>Bacteria</taxon>
        <taxon>Bacillati</taxon>
        <taxon>Bacillota</taxon>
        <taxon>Clostridia</taxon>
        <taxon>Eubacteriales</taxon>
        <taxon>Clostridiaceae</taxon>
        <taxon>Clostridium</taxon>
    </lineage>
</organism>
<dbReference type="AlphaFoldDB" id="A0AAC9WGU1"/>
<proteinExistence type="predicted"/>
<dbReference type="Proteomes" id="UP000177894">
    <property type="component" value="Chromosome"/>
</dbReference>
<name>A0AAC9WGU1_9CLOT</name>
<reference evidence="3 5" key="2">
    <citation type="submission" date="2017-03" db="EMBL/GenBank/DDBJ databases">
        <title>Complete sequence of Clostridium formicaceticum DSM 92.</title>
        <authorList>
            <person name="Poehlein A."/>
            <person name="Karl M."/>
            <person name="Bengelsdorf F.R."/>
            <person name="Duerre P."/>
            <person name="Daniel R."/>
        </authorList>
    </citation>
    <scope>NUCLEOTIDE SEQUENCE [LARGE SCALE GENOMIC DNA]</scope>
    <source>
        <strain evidence="3 5">DSM 92</strain>
    </source>
</reference>
<dbReference type="EMBL" id="CP020559">
    <property type="protein sequence ID" value="ARE88169.1"/>
    <property type="molecule type" value="Genomic_DNA"/>
</dbReference>
<gene>
    <name evidence="2" type="ORF">BJL90_18045</name>
    <name evidence="3" type="ORF">CLFO_25700</name>
</gene>
<protein>
    <submittedName>
        <fullName evidence="3">Uncharacterized protein</fullName>
    </submittedName>
</protein>
<evidence type="ECO:0000313" key="2">
    <source>
        <dbReference type="EMBL" id="AOY77590.1"/>
    </source>
</evidence>
<keyword evidence="1" id="KW-0812">Transmembrane</keyword>
<dbReference type="EMBL" id="CP017603">
    <property type="protein sequence ID" value="AOY77590.1"/>
    <property type="molecule type" value="Genomic_DNA"/>
</dbReference>
<evidence type="ECO:0000256" key="1">
    <source>
        <dbReference type="SAM" id="Phobius"/>
    </source>
</evidence>
<keyword evidence="1" id="KW-1133">Transmembrane helix</keyword>